<proteinExistence type="predicted"/>
<dbReference type="Proteomes" id="UP000290289">
    <property type="component" value="Chromosome 15"/>
</dbReference>
<evidence type="ECO:0000313" key="2">
    <source>
        <dbReference type="Proteomes" id="UP000290289"/>
    </source>
</evidence>
<dbReference type="STRING" id="3750.A0A498I0Q0"/>
<dbReference type="Gene3D" id="3.40.1110.10">
    <property type="entry name" value="Calcium-transporting ATPase, cytoplasmic domain N"/>
    <property type="match status" value="1"/>
</dbReference>
<dbReference type="AlphaFoldDB" id="A0A498I0Q0"/>
<gene>
    <name evidence="1" type="ORF">DVH24_030196</name>
</gene>
<organism evidence="1 2">
    <name type="scientific">Malus domestica</name>
    <name type="common">Apple</name>
    <name type="synonym">Pyrus malus</name>
    <dbReference type="NCBI Taxonomy" id="3750"/>
    <lineage>
        <taxon>Eukaryota</taxon>
        <taxon>Viridiplantae</taxon>
        <taxon>Streptophyta</taxon>
        <taxon>Embryophyta</taxon>
        <taxon>Tracheophyta</taxon>
        <taxon>Spermatophyta</taxon>
        <taxon>Magnoliopsida</taxon>
        <taxon>eudicotyledons</taxon>
        <taxon>Gunneridae</taxon>
        <taxon>Pentapetalae</taxon>
        <taxon>rosids</taxon>
        <taxon>fabids</taxon>
        <taxon>Rosales</taxon>
        <taxon>Rosaceae</taxon>
        <taxon>Amygdaloideae</taxon>
        <taxon>Maleae</taxon>
        <taxon>Malus</taxon>
    </lineage>
</organism>
<sequence>MMGGYQTSHRLTITTCALVSELDKGIKAIALVQFWMVLLNKYPHFGQQYNSTFMQQDAKECFSESLDSVKALFGIELSIMTCTLTKLVLRLKEIQPSKVKVNKAELIGIDWTFKFDKKIMPKNGSGHTVLIVQRHHFASYLEREWQCSTYDIQVANVLIGAYDKTGTMNTNQMAVAKLVAWSPRHIILLKFRVDGITYNPLDGEILNWPTGQMDANLQMIAKVVVVYNNASIEQAKQKYVAHGMPTEVAPKFLVEKMVISEESKGAESSNGKDFLGYC</sequence>
<dbReference type="SUPFAM" id="SSF81660">
    <property type="entry name" value="Metal cation-transporting ATPase, ATP-binding domain N"/>
    <property type="match status" value="1"/>
</dbReference>
<accession>A0A498I0Q0</accession>
<dbReference type="InterPro" id="IPR023299">
    <property type="entry name" value="ATPase_P-typ_cyto_dom_N"/>
</dbReference>
<protein>
    <submittedName>
        <fullName evidence="1">Uncharacterized protein</fullName>
    </submittedName>
</protein>
<comment type="caution">
    <text evidence="1">The sequence shown here is derived from an EMBL/GenBank/DDBJ whole genome shotgun (WGS) entry which is preliminary data.</text>
</comment>
<reference evidence="1 2" key="1">
    <citation type="submission" date="2018-10" db="EMBL/GenBank/DDBJ databases">
        <title>A high-quality apple genome assembly.</title>
        <authorList>
            <person name="Hu J."/>
        </authorList>
    </citation>
    <scope>NUCLEOTIDE SEQUENCE [LARGE SCALE GENOMIC DNA]</scope>
    <source>
        <strain evidence="2">cv. HFTH1</strain>
        <tissue evidence="1">Young leaf</tissue>
    </source>
</reference>
<name>A0A498I0Q0_MALDO</name>
<dbReference type="EMBL" id="RDQH01000341">
    <property type="protein sequence ID" value="RXH75475.1"/>
    <property type="molecule type" value="Genomic_DNA"/>
</dbReference>
<evidence type="ECO:0000313" key="1">
    <source>
        <dbReference type="EMBL" id="RXH75475.1"/>
    </source>
</evidence>
<keyword evidence="2" id="KW-1185">Reference proteome</keyword>
<dbReference type="GO" id="GO:0000166">
    <property type="term" value="F:nucleotide binding"/>
    <property type="evidence" value="ECO:0007669"/>
    <property type="project" value="InterPro"/>
</dbReference>